<keyword evidence="4 6" id="KW-0472">Membrane</keyword>
<dbReference type="RefSeq" id="WP_037541712.1">
    <property type="nucleotide sequence ID" value="NZ_CP014107.1"/>
</dbReference>
<dbReference type="AlphaFoldDB" id="A0A3S7GVW1"/>
<protein>
    <submittedName>
        <fullName evidence="8">Phage infection protein</fullName>
    </submittedName>
</protein>
<feature type="transmembrane region" description="Helical" evidence="6">
    <location>
        <begin position="846"/>
        <end position="865"/>
    </location>
</feature>
<dbReference type="InterPro" id="IPR013525">
    <property type="entry name" value="ABC2_TM"/>
</dbReference>
<dbReference type="GO" id="GO:0016020">
    <property type="term" value="C:membrane"/>
    <property type="evidence" value="ECO:0007669"/>
    <property type="project" value="UniProtKB-SubCell"/>
</dbReference>
<proteinExistence type="predicted"/>
<organism evidence="8">
    <name type="scientific">Staphylococcus hominis</name>
    <dbReference type="NCBI Taxonomy" id="1290"/>
    <lineage>
        <taxon>Bacteria</taxon>
        <taxon>Bacillati</taxon>
        <taxon>Bacillota</taxon>
        <taxon>Bacilli</taxon>
        <taxon>Bacillales</taxon>
        <taxon>Staphylococcaceae</taxon>
        <taxon>Staphylococcus</taxon>
    </lineage>
</organism>
<feature type="transmembrane region" description="Helical" evidence="6">
    <location>
        <begin position="903"/>
        <end position="924"/>
    </location>
</feature>
<keyword evidence="5" id="KW-0175">Coiled coil</keyword>
<evidence type="ECO:0000256" key="5">
    <source>
        <dbReference type="SAM" id="Coils"/>
    </source>
</evidence>
<dbReference type="GO" id="GO:0140359">
    <property type="term" value="F:ABC-type transporter activity"/>
    <property type="evidence" value="ECO:0007669"/>
    <property type="project" value="InterPro"/>
</dbReference>
<evidence type="ECO:0000259" key="7">
    <source>
        <dbReference type="Pfam" id="PF12698"/>
    </source>
</evidence>
<dbReference type="NCBIfam" id="TIGR03062">
    <property type="entry name" value="pip_yhgE_Cterm"/>
    <property type="match status" value="1"/>
</dbReference>
<evidence type="ECO:0000256" key="3">
    <source>
        <dbReference type="ARBA" id="ARBA00022989"/>
    </source>
</evidence>
<gene>
    <name evidence="8" type="ORF">AZE34_06445</name>
</gene>
<dbReference type="InterPro" id="IPR017500">
    <property type="entry name" value="Phage_infect_YhgE_N"/>
</dbReference>
<feature type="transmembrane region" description="Helical" evidence="6">
    <location>
        <begin position="745"/>
        <end position="764"/>
    </location>
</feature>
<evidence type="ECO:0000256" key="2">
    <source>
        <dbReference type="ARBA" id="ARBA00022692"/>
    </source>
</evidence>
<keyword evidence="2 6" id="KW-0812">Transmembrane</keyword>
<comment type="subcellular location">
    <subcellularLocation>
        <location evidence="1">Membrane</location>
        <topology evidence="1">Multi-pass membrane protein</topology>
    </subcellularLocation>
</comment>
<feature type="coiled-coil region" evidence="5">
    <location>
        <begin position="234"/>
        <end position="261"/>
    </location>
</feature>
<evidence type="ECO:0000256" key="1">
    <source>
        <dbReference type="ARBA" id="ARBA00004141"/>
    </source>
</evidence>
<dbReference type="Gene3D" id="3.40.1710.10">
    <property type="entry name" value="abc type-2 transporter like domain"/>
    <property type="match status" value="1"/>
</dbReference>
<accession>A0A3S7GVW1</accession>
<evidence type="ECO:0000256" key="4">
    <source>
        <dbReference type="ARBA" id="ARBA00023136"/>
    </source>
</evidence>
<evidence type="ECO:0000313" key="8">
    <source>
        <dbReference type="EMBL" id="AVI06408.1"/>
    </source>
</evidence>
<evidence type="ECO:0000256" key="6">
    <source>
        <dbReference type="SAM" id="Phobius"/>
    </source>
</evidence>
<name>A0A3S7GVW1_STAHO</name>
<feature type="transmembrane region" description="Helical" evidence="6">
    <location>
        <begin position="815"/>
        <end position="839"/>
    </location>
</feature>
<feature type="domain" description="ABC-2 type transporter transmembrane" evidence="7">
    <location>
        <begin position="624"/>
        <end position="918"/>
    </location>
</feature>
<dbReference type="NCBIfam" id="TIGR03061">
    <property type="entry name" value="pip_yhgE_Nterm"/>
    <property type="match status" value="1"/>
</dbReference>
<reference evidence="8" key="1">
    <citation type="submission" date="2016-02" db="EMBL/GenBank/DDBJ databases">
        <title>Genomic sequence of a clinical Staphylococcus hominis isolate.</title>
        <authorList>
            <person name="McClure J.M."/>
            <person name="Zhang K."/>
        </authorList>
    </citation>
    <scope>NUCLEOTIDE SEQUENCE</scope>
    <source>
        <strain evidence="8">C34847</strain>
    </source>
</reference>
<dbReference type="PANTHER" id="PTHR43077:SF10">
    <property type="entry name" value="TRANSPORT PERMEASE PROTEIN"/>
    <property type="match status" value="1"/>
</dbReference>
<feature type="transmembrane region" description="Helical" evidence="6">
    <location>
        <begin position="785"/>
        <end position="809"/>
    </location>
</feature>
<dbReference type="InterPro" id="IPR051328">
    <property type="entry name" value="T7SS_ABC-Transporter"/>
</dbReference>
<keyword evidence="3 6" id="KW-1133">Transmembrane helix</keyword>
<feature type="domain" description="ABC-2 type transporter transmembrane" evidence="7">
    <location>
        <begin position="30"/>
        <end position="191"/>
    </location>
</feature>
<feature type="transmembrane region" description="Helical" evidence="6">
    <location>
        <begin position="21"/>
        <end position="44"/>
    </location>
</feature>
<dbReference type="InterPro" id="IPR017501">
    <property type="entry name" value="Phage_infect_YhgE_C"/>
</dbReference>
<sequence length="942" mass="104471">MKNAFKLFLTDLKRVAKTPAAWVILGGLAILPSFYAWFNLWAMWDPYSNTGHIKVAVVNEDQGDKIRGKKINVGNTLEDTLKNNDKFDWQFVSREKADHEIRMGKYYAGIYIPKKFTHQITGTLRKHPEKADITYKVNQKINAVAPKMTDTGSTIIVDEANKQFNTTVTKALLKAANKVGLQIEDEVPTIDKIKNAVYTAHQSLPKLNKIADRIVYLNDHQDQLDQYANQFRDLDTYKDDILNAQQKLNDVNAAIPSLNQKAKLILALNEYMPNIQKLVNVAADDIPQTFPKINRGVEIASQGLDLANQQLNDAQGYLGMAKQRVGDYQEATRRAQAVNGNVNNNLRQQSATTNDNGMPQYTIQKLSNSSNNDQLPNGQILSNEDVKSMNSGLAEALLALSSNADKQTKASQSDVKALRDITYGVIASNRPTEYNDMLRNIKGRLENTSKYNQQLIDVLKELQQREHVNLAPQIKRIESTNNRINDTLRSTNQLIDALSSGGKGSAESINVLRSLPALNSGLGSYRDYIKDNLNHRLLVVSNDITKQLSEGQVVLSDVQSKLNTINQVIQAGQDIVGNGQTRIATLQSELPSLEAGYIEATQTAKNYFPTVRKNVAKAADFVRNDLPDLEQRLANATATVNANLPTLFDKYDNAVDLLDENQPKAKEALANLANFAQTKLPGIERDLNKANDIFNQLDDDDAVDKLVNSLKNDLKKQADVIANPINKKTVDVFPVRDYGSGMTPFYTALAIWVGALLLVSLLTVHNKHEELADQLTKRQEYLGKGMFFILMGVLQTLIVTTGDLFLLHAQVESPLLFVLVALFGAIVFNTIVYTCVSILGNPGKAVAIILLVLQIAGGGGTFPVVTLPKFFQNISPYLPFTYLIDCLREVVGGIVPEILITKLIIFGLFGLGFFLIGFIAKPFLDPIMTKIAKRVEESKVTE</sequence>
<dbReference type="EMBL" id="CP014567">
    <property type="protein sequence ID" value="AVI06408.1"/>
    <property type="molecule type" value="Genomic_DNA"/>
</dbReference>
<dbReference type="Pfam" id="PF12698">
    <property type="entry name" value="ABC2_membrane_3"/>
    <property type="match status" value="2"/>
</dbReference>
<dbReference type="PANTHER" id="PTHR43077">
    <property type="entry name" value="TRANSPORT PERMEASE YVFS-RELATED"/>
    <property type="match status" value="1"/>
</dbReference>